<dbReference type="RefSeq" id="WP_029566683.1">
    <property type="nucleotide sequence ID" value="NZ_JNVC02000015.1"/>
</dbReference>
<proteinExistence type="predicted"/>
<dbReference type="Proteomes" id="UP000028549">
    <property type="component" value="Unassembled WGS sequence"/>
</dbReference>
<dbReference type="PANTHER" id="PTHR48111:SF73">
    <property type="entry name" value="ALKALINE PHOSPHATASE SYNTHESIS TRANSCRIPTIONAL REGULATORY PROTEIN PHOP"/>
    <property type="match status" value="1"/>
</dbReference>
<sequence>MKKILLIDDEQLMLNLLELYLVPAGYSCVKSTDGNDAADLIASENPALVILDIMMPDKSGFEICREIRLFSDIPIIMVTARDHKADIVKGLRAGADDYLTKPFDESELLARIEAILRRTRNNPAIEFRGLKWDENKQEAVYREKTIPFTPKEFRLAGLFLQNRNRVFDRDHLITAVWGYEADTDGRTVDSHVRHIRDKLRKTGFPVEEHLQTVWGAGYKWTDEKK</sequence>
<evidence type="ECO:0000313" key="11">
    <source>
        <dbReference type="Proteomes" id="UP000028549"/>
    </source>
</evidence>
<dbReference type="Gene3D" id="3.40.50.2300">
    <property type="match status" value="1"/>
</dbReference>
<evidence type="ECO:0000259" key="9">
    <source>
        <dbReference type="PROSITE" id="PS51755"/>
    </source>
</evidence>
<dbReference type="SMART" id="SM00448">
    <property type="entry name" value="REC"/>
    <property type="match status" value="1"/>
</dbReference>
<dbReference type="PROSITE" id="PS51755">
    <property type="entry name" value="OMPR_PHOB"/>
    <property type="match status" value="1"/>
</dbReference>
<evidence type="ECO:0000256" key="3">
    <source>
        <dbReference type="ARBA" id="ARBA00023015"/>
    </source>
</evidence>
<dbReference type="EMBL" id="JNVC02000015">
    <property type="protein sequence ID" value="KEZ47922.1"/>
    <property type="molecule type" value="Genomic_DNA"/>
</dbReference>
<organism evidence="10 11">
    <name type="scientific">Metabacillus indicus</name>
    <name type="common">Bacillus indicus</name>
    <dbReference type="NCBI Taxonomy" id="246786"/>
    <lineage>
        <taxon>Bacteria</taxon>
        <taxon>Bacillati</taxon>
        <taxon>Bacillota</taxon>
        <taxon>Bacilli</taxon>
        <taxon>Bacillales</taxon>
        <taxon>Bacillaceae</taxon>
        <taxon>Metabacillus</taxon>
    </lineage>
</organism>
<dbReference type="AlphaFoldDB" id="A0A084GKR0"/>
<evidence type="ECO:0000256" key="1">
    <source>
        <dbReference type="ARBA" id="ARBA00022553"/>
    </source>
</evidence>
<evidence type="ECO:0000313" key="10">
    <source>
        <dbReference type="EMBL" id="KEZ47922.1"/>
    </source>
</evidence>
<dbReference type="STRING" id="246786.GS18_0218225"/>
<dbReference type="GO" id="GO:0005829">
    <property type="term" value="C:cytosol"/>
    <property type="evidence" value="ECO:0007669"/>
    <property type="project" value="TreeGrafter"/>
</dbReference>
<dbReference type="InterPro" id="IPR001789">
    <property type="entry name" value="Sig_transdc_resp-reg_receiver"/>
</dbReference>
<name>A0A084GKR0_METID</name>
<dbReference type="CDD" id="cd00383">
    <property type="entry name" value="trans_reg_C"/>
    <property type="match status" value="1"/>
</dbReference>
<evidence type="ECO:0000256" key="7">
    <source>
        <dbReference type="PROSITE-ProRule" id="PRU01091"/>
    </source>
</evidence>
<dbReference type="GO" id="GO:0000156">
    <property type="term" value="F:phosphorelay response regulator activity"/>
    <property type="evidence" value="ECO:0007669"/>
    <property type="project" value="TreeGrafter"/>
</dbReference>
<dbReference type="InterPro" id="IPR036388">
    <property type="entry name" value="WH-like_DNA-bd_sf"/>
</dbReference>
<evidence type="ECO:0000256" key="6">
    <source>
        <dbReference type="PROSITE-ProRule" id="PRU00169"/>
    </source>
</evidence>
<dbReference type="FunFam" id="3.40.50.2300:FF:000001">
    <property type="entry name" value="DNA-binding response regulator PhoB"/>
    <property type="match status" value="1"/>
</dbReference>
<keyword evidence="4 7" id="KW-0238">DNA-binding</keyword>
<dbReference type="SUPFAM" id="SSF52172">
    <property type="entry name" value="CheY-like"/>
    <property type="match status" value="1"/>
</dbReference>
<dbReference type="SMART" id="SM00862">
    <property type="entry name" value="Trans_reg_C"/>
    <property type="match status" value="1"/>
</dbReference>
<keyword evidence="1 6" id="KW-0597">Phosphoprotein</keyword>
<dbReference type="Pfam" id="PF00486">
    <property type="entry name" value="Trans_reg_C"/>
    <property type="match status" value="1"/>
</dbReference>
<feature type="domain" description="OmpR/PhoB-type" evidence="9">
    <location>
        <begin position="122"/>
        <end position="222"/>
    </location>
</feature>
<feature type="domain" description="Response regulatory" evidence="8">
    <location>
        <begin position="3"/>
        <end position="116"/>
    </location>
</feature>
<keyword evidence="11" id="KW-1185">Reference proteome</keyword>
<dbReference type="InterPro" id="IPR011006">
    <property type="entry name" value="CheY-like_superfamily"/>
</dbReference>
<accession>A0A084GKR0</accession>
<comment type="caution">
    <text evidence="10">The sequence shown here is derived from an EMBL/GenBank/DDBJ whole genome shotgun (WGS) entry which is preliminary data.</text>
</comment>
<protein>
    <submittedName>
        <fullName evidence="10">XRE family transcriptional regulator</fullName>
    </submittedName>
</protein>
<dbReference type="InterPro" id="IPR001867">
    <property type="entry name" value="OmpR/PhoB-type_DNA-bd"/>
</dbReference>
<evidence type="ECO:0000256" key="2">
    <source>
        <dbReference type="ARBA" id="ARBA00023012"/>
    </source>
</evidence>
<dbReference type="GO" id="GO:0000976">
    <property type="term" value="F:transcription cis-regulatory region binding"/>
    <property type="evidence" value="ECO:0007669"/>
    <property type="project" value="TreeGrafter"/>
</dbReference>
<evidence type="ECO:0000256" key="5">
    <source>
        <dbReference type="ARBA" id="ARBA00023163"/>
    </source>
</evidence>
<evidence type="ECO:0000256" key="4">
    <source>
        <dbReference type="ARBA" id="ARBA00023125"/>
    </source>
</evidence>
<gene>
    <name evidence="10" type="ORF">GS18_0218225</name>
</gene>
<dbReference type="Gene3D" id="6.10.250.690">
    <property type="match status" value="1"/>
</dbReference>
<keyword evidence="2" id="KW-0902">Two-component regulatory system</keyword>
<dbReference type="PANTHER" id="PTHR48111">
    <property type="entry name" value="REGULATOR OF RPOS"/>
    <property type="match status" value="1"/>
</dbReference>
<keyword evidence="5" id="KW-0804">Transcription</keyword>
<reference evidence="10 11" key="1">
    <citation type="journal article" date="2005" name="Int. J. Syst. Evol. Microbiol.">
        <title>Bacillus cibi sp. nov., isolated from jeotgal, a traditional Korean fermented seafood.</title>
        <authorList>
            <person name="Yoon J.H."/>
            <person name="Lee C.H."/>
            <person name="Oh T.K."/>
        </authorList>
    </citation>
    <scope>NUCLEOTIDE SEQUENCE [LARGE SCALE GENOMIC DNA]</scope>
    <source>
        <strain evidence="10 11">DSM 16189</strain>
    </source>
</reference>
<dbReference type="Pfam" id="PF00072">
    <property type="entry name" value="Response_reg"/>
    <property type="match status" value="1"/>
</dbReference>
<dbReference type="OrthoDB" id="9790442at2"/>
<dbReference type="PROSITE" id="PS50110">
    <property type="entry name" value="RESPONSE_REGULATORY"/>
    <property type="match status" value="1"/>
</dbReference>
<feature type="modified residue" description="4-aspartylphosphate" evidence="6">
    <location>
        <position position="52"/>
    </location>
</feature>
<dbReference type="Gene3D" id="1.10.10.10">
    <property type="entry name" value="Winged helix-like DNA-binding domain superfamily/Winged helix DNA-binding domain"/>
    <property type="match status" value="1"/>
</dbReference>
<feature type="DNA-binding region" description="OmpR/PhoB-type" evidence="7">
    <location>
        <begin position="122"/>
        <end position="222"/>
    </location>
</feature>
<dbReference type="GO" id="GO:0032993">
    <property type="term" value="C:protein-DNA complex"/>
    <property type="evidence" value="ECO:0007669"/>
    <property type="project" value="TreeGrafter"/>
</dbReference>
<dbReference type="CDD" id="cd17574">
    <property type="entry name" value="REC_OmpR"/>
    <property type="match status" value="1"/>
</dbReference>
<dbReference type="InterPro" id="IPR039420">
    <property type="entry name" value="WalR-like"/>
</dbReference>
<keyword evidence="3" id="KW-0805">Transcription regulation</keyword>
<evidence type="ECO:0000259" key="8">
    <source>
        <dbReference type="PROSITE" id="PS50110"/>
    </source>
</evidence>
<dbReference type="GO" id="GO:0006355">
    <property type="term" value="P:regulation of DNA-templated transcription"/>
    <property type="evidence" value="ECO:0007669"/>
    <property type="project" value="InterPro"/>
</dbReference>